<organism evidence="1 2">
    <name type="scientific">Amborella trichopoda</name>
    <dbReference type="NCBI Taxonomy" id="13333"/>
    <lineage>
        <taxon>Eukaryota</taxon>
        <taxon>Viridiplantae</taxon>
        <taxon>Streptophyta</taxon>
        <taxon>Embryophyta</taxon>
        <taxon>Tracheophyta</taxon>
        <taxon>Spermatophyta</taxon>
        <taxon>Magnoliopsida</taxon>
        <taxon>Amborellales</taxon>
        <taxon>Amborellaceae</taxon>
        <taxon>Amborella</taxon>
    </lineage>
</organism>
<reference evidence="2" key="1">
    <citation type="journal article" date="2013" name="Science">
        <title>The Amborella genome and the evolution of flowering plants.</title>
        <authorList>
            <consortium name="Amborella Genome Project"/>
        </authorList>
    </citation>
    <scope>NUCLEOTIDE SEQUENCE [LARGE SCALE GENOMIC DNA]</scope>
</reference>
<dbReference type="Gramene" id="ERN17600">
    <property type="protein sequence ID" value="ERN17600"/>
    <property type="gene ID" value="AMTR_s00059p00158120"/>
</dbReference>
<keyword evidence="2" id="KW-1185">Reference proteome</keyword>
<sequence length="132" mass="14414">MLTWQFRHVIVLARSKAKSPSLSSIAYRSKAITPPRSGGFIKVAEVEIAEAREAGVGDPSYPDAEPAQVTVVVSDRVYPISLYRTAFLRRAGAYPVPYSVDSDLAERCEGRVESHSLIGLALISRAIEPSHM</sequence>
<name>U5D5V7_AMBTC</name>
<evidence type="ECO:0000313" key="1">
    <source>
        <dbReference type="EMBL" id="ERN17600.1"/>
    </source>
</evidence>
<dbReference type="EMBL" id="KI392312">
    <property type="protein sequence ID" value="ERN17600.1"/>
    <property type="molecule type" value="Genomic_DNA"/>
</dbReference>
<gene>
    <name evidence="1" type="ORF">AMTR_s00059p00158120</name>
</gene>
<protein>
    <submittedName>
        <fullName evidence="1">Uncharacterized protein</fullName>
    </submittedName>
</protein>
<dbReference type="AlphaFoldDB" id="U5D5V7"/>
<evidence type="ECO:0000313" key="2">
    <source>
        <dbReference type="Proteomes" id="UP000017836"/>
    </source>
</evidence>
<dbReference type="Proteomes" id="UP000017836">
    <property type="component" value="Unassembled WGS sequence"/>
</dbReference>
<accession>U5D5V7</accession>
<proteinExistence type="predicted"/>
<dbReference type="HOGENOM" id="CLU_1919901_0_0_1"/>